<reference evidence="1 2" key="1">
    <citation type="journal article" date="2018" name="Sci. Rep.">
        <title>Genomic signatures of local adaptation to the degree of environmental predictability in rotifers.</title>
        <authorList>
            <person name="Franch-Gras L."/>
            <person name="Hahn C."/>
            <person name="Garcia-Roger E.M."/>
            <person name="Carmona M.J."/>
            <person name="Serra M."/>
            <person name="Gomez A."/>
        </authorList>
    </citation>
    <scope>NUCLEOTIDE SEQUENCE [LARGE SCALE GENOMIC DNA]</scope>
    <source>
        <strain evidence="1">HYR1</strain>
    </source>
</reference>
<comment type="caution">
    <text evidence="1">The sequence shown here is derived from an EMBL/GenBank/DDBJ whole genome shotgun (WGS) entry which is preliminary data.</text>
</comment>
<evidence type="ECO:0000313" key="1">
    <source>
        <dbReference type="EMBL" id="RNA03704.1"/>
    </source>
</evidence>
<dbReference type="AlphaFoldDB" id="A0A3M7PXM7"/>
<protein>
    <submittedName>
        <fullName evidence="1">Uncharacterized protein</fullName>
    </submittedName>
</protein>
<evidence type="ECO:0000313" key="2">
    <source>
        <dbReference type="Proteomes" id="UP000276133"/>
    </source>
</evidence>
<name>A0A3M7PXM7_BRAPC</name>
<accession>A0A3M7PXM7</accession>
<gene>
    <name evidence="1" type="ORF">BpHYR1_004542</name>
</gene>
<sequence>MVCVDHVTRLSVQVGDPFGELARVWYRRRQEHIVHVVVQQNNCFFPDDAAFLVAHVVDFVEDDPGDLARYLRAATRGRRVDGHVAGHQTNVLELFEKLAILLVAEGLDRRGVDDALLVFERHGDHVLGHHCLAGRGVRRHKHGLAVFEAENGLFLKRVQSELVLFGRAGVGLVFERLIVHVAGKGHFVTALLQAAQFVDCDAR</sequence>
<dbReference type="Proteomes" id="UP000276133">
    <property type="component" value="Unassembled WGS sequence"/>
</dbReference>
<proteinExistence type="predicted"/>
<dbReference type="EMBL" id="REGN01008388">
    <property type="protein sequence ID" value="RNA03704.1"/>
    <property type="molecule type" value="Genomic_DNA"/>
</dbReference>
<organism evidence="1 2">
    <name type="scientific">Brachionus plicatilis</name>
    <name type="common">Marine rotifer</name>
    <name type="synonym">Brachionus muelleri</name>
    <dbReference type="NCBI Taxonomy" id="10195"/>
    <lineage>
        <taxon>Eukaryota</taxon>
        <taxon>Metazoa</taxon>
        <taxon>Spiralia</taxon>
        <taxon>Gnathifera</taxon>
        <taxon>Rotifera</taxon>
        <taxon>Eurotatoria</taxon>
        <taxon>Monogononta</taxon>
        <taxon>Pseudotrocha</taxon>
        <taxon>Ploima</taxon>
        <taxon>Brachionidae</taxon>
        <taxon>Brachionus</taxon>
    </lineage>
</organism>
<keyword evidence="2" id="KW-1185">Reference proteome</keyword>